<evidence type="ECO:0008006" key="3">
    <source>
        <dbReference type="Google" id="ProtNLM"/>
    </source>
</evidence>
<evidence type="ECO:0000313" key="1">
    <source>
        <dbReference type="EMBL" id="KMO26334.1"/>
    </source>
</evidence>
<name>A0ABR5HI48_9HYPH</name>
<gene>
    <name evidence="1" type="ORF">QR79_03050</name>
</gene>
<proteinExistence type="predicted"/>
<organism evidence="1 2">
    <name type="scientific">Methylobacterium indicum</name>
    <dbReference type="NCBI Taxonomy" id="1775910"/>
    <lineage>
        <taxon>Bacteria</taxon>
        <taxon>Pseudomonadati</taxon>
        <taxon>Pseudomonadota</taxon>
        <taxon>Alphaproteobacteria</taxon>
        <taxon>Hyphomicrobiales</taxon>
        <taxon>Methylobacteriaceae</taxon>
        <taxon>Methylobacterium</taxon>
    </lineage>
</organism>
<dbReference type="Proteomes" id="UP000036471">
    <property type="component" value="Unassembled WGS sequence"/>
</dbReference>
<accession>A0ABR5HI48</accession>
<reference evidence="1 2" key="1">
    <citation type="submission" date="2014-11" db="EMBL/GenBank/DDBJ databases">
        <title>Comparative genomics of Methylobacterium species.</title>
        <authorList>
            <person name="Chaudhry V."/>
            <person name="Patil P.B."/>
        </authorList>
    </citation>
    <scope>NUCLEOTIDE SEQUENCE [LARGE SCALE GENOMIC DNA]</scope>
    <source>
        <strain evidence="1 2">SE3.6</strain>
    </source>
</reference>
<comment type="caution">
    <text evidence="1">The sequence shown here is derived from an EMBL/GenBank/DDBJ whole genome shotgun (WGS) entry which is preliminary data.</text>
</comment>
<protein>
    <recommendedName>
        <fullName evidence="3">ABC transmembrane type-1 domain-containing protein</fullName>
    </recommendedName>
</protein>
<evidence type="ECO:0000313" key="2">
    <source>
        <dbReference type="Proteomes" id="UP000036471"/>
    </source>
</evidence>
<dbReference type="EMBL" id="JTHG01000022">
    <property type="protein sequence ID" value="KMO26334.1"/>
    <property type="molecule type" value="Genomic_DNA"/>
</dbReference>
<keyword evidence="2" id="KW-1185">Reference proteome</keyword>
<sequence>MAFRSAGLRDASADGDRRLSSVFRVVIASRTRFERALAAWDVASKAGQAFAALAGAAVAITSFRIFRAVALDVIRISGTAFADIIRHSPARSSMKLNLEII</sequence>